<keyword evidence="4" id="KW-1185">Reference proteome</keyword>
<organism evidence="4">
    <name type="scientific">Salpingoeca rosetta (strain ATCC 50818 / BSB-021)</name>
    <dbReference type="NCBI Taxonomy" id="946362"/>
    <lineage>
        <taxon>Eukaryota</taxon>
        <taxon>Choanoflagellata</taxon>
        <taxon>Craspedida</taxon>
        <taxon>Salpingoecidae</taxon>
        <taxon>Salpingoeca</taxon>
    </lineage>
</organism>
<gene>
    <name evidence="3" type="ORF">PTSG_01767</name>
</gene>
<dbReference type="InParanoid" id="F2TYW7"/>
<dbReference type="EMBL" id="GL832957">
    <property type="protein sequence ID" value="EGD78791.1"/>
    <property type="molecule type" value="Genomic_DNA"/>
</dbReference>
<keyword evidence="2" id="KW-0472">Membrane</keyword>
<reference evidence="3" key="1">
    <citation type="submission" date="2009-08" db="EMBL/GenBank/DDBJ databases">
        <title>Annotation of Salpingoeca rosetta.</title>
        <authorList>
            <consortium name="The Broad Institute Genome Sequencing Platform"/>
            <person name="Russ C."/>
            <person name="Cuomo C."/>
            <person name="Burger G."/>
            <person name="Gray M.W."/>
            <person name="Holland P.W.H."/>
            <person name="King N."/>
            <person name="Lang F.B.F."/>
            <person name="Roger A.J."/>
            <person name="Ruiz-Trillo I."/>
            <person name="Young S.K."/>
            <person name="Zeng Q."/>
            <person name="Gargeya S."/>
            <person name="Alvarado L."/>
            <person name="Berlin A."/>
            <person name="Chapman S.B."/>
            <person name="Chen Z."/>
            <person name="Freedman E."/>
            <person name="Gellesch M."/>
            <person name="Goldberg J."/>
            <person name="Griggs A."/>
            <person name="Gujja S."/>
            <person name="Heilman E."/>
            <person name="Heiman D."/>
            <person name="Howarth C."/>
            <person name="Mehta T."/>
            <person name="Neiman D."/>
            <person name="Pearson M."/>
            <person name="Roberts A."/>
            <person name="Saif S."/>
            <person name="Shea T."/>
            <person name="Shenoy N."/>
            <person name="Sisk P."/>
            <person name="Stolte C."/>
            <person name="Sykes S."/>
            <person name="White J."/>
            <person name="Yandava C."/>
            <person name="Haas B."/>
            <person name="Nusbaum C."/>
            <person name="Birren B."/>
        </authorList>
    </citation>
    <scope>NUCLEOTIDE SEQUENCE [LARGE SCALE GENOMIC DNA]</scope>
    <source>
        <strain evidence="3">ATCC 50818</strain>
    </source>
</reference>
<dbReference type="KEGG" id="sre:PTSG_01767"/>
<evidence type="ECO:0000313" key="3">
    <source>
        <dbReference type="EMBL" id="EGD78791.1"/>
    </source>
</evidence>
<evidence type="ECO:0000256" key="2">
    <source>
        <dbReference type="SAM" id="Phobius"/>
    </source>
</evidence>
<accession>F2TYW7</accession>
<keyword evidence="1" id="KW-0175">Coiled coil</keyword>
<feature type="coiled-coil region" evidence="1">
    <location>
        <begin position="287"/>
        <end position="323"/>
    </location>
</feature>
<feature type="transmembrane region" description="Helical" evidence="2">
    <location>
        <begin position="326"/>
        <end position="348"/>
    </location>
</feature>
<sequence length="349" mass="39615">MPSPKQRQDKLQADCRSRPQYSALNDFIGFYYRPDLAVADIETLVEPLPEELQNLAASLFKRHADDMSVEAPTQEEDPATPPYSTLEDWKTLDVSGRYISSKFRLPGQVSISSLEADLRQWMGKIPAGSVLCLNLSSCTLLDDDLEHVTTAVQLLLEENKTHKDGLIVVLRGARIHKEFDELRRLLEKCSLVDICDTPMASANSVKWFRELHAGRLLHKLNFINSYHNLDASLRNLFGDGEDTKDIKAEAAKAFASFNHFNNPPLHARTVTRLYWKNLHKRLGEVRLKADKFRAQKLQREASESESEDERRELQRRAEEAEGKLGVFTRGACALVGVVVGVVLARTWFR</sequence>
<name>F2TYW7_SALR5</name>
<dbReference type="Proteomes" id="UP000007799">
    <property type="component" value="Unassembled WGS sequence"/>
</dbReference>
<dbReference type="RefSeq" id="XP_004997747.1">
    <property type="nucleotide sequence ID" value="XM_004997690.1"/>
</dbReference>
<protein>
    <submittedName>
        <fullName evidence="3">Uncharacterized protein</fullName>
    </submittedName>
</protein>
<evidence type="ECO:0000256" key="1">
    <source>
        <dbReference type="SAM" id="Coils"/>
    </source>
</evidence>
<dbReference type="AlphaFoldDB" id="F2TYW7"/>
<evidence type="ECO:0000313" key="4">
    <source>
        <dbReference type="Proteomes" id="UP000007799"/>
    </source>
</evidence>
<proteinExistence type="predicted"/>
<keyword evidence="2" id="KW-1133">Transmembrane helix</keyword>
<dbReference type="GeneID" id="16078342"/>
<keyword evidence="2" id="KW-0812">Transmembrane</keyword>